<evidence type="ECO:0000313" key="2">
    <source>
        <dbReference type="EMBL" id="KAF7489130.1"/>
    </source>
</evidence>
<organism evidence="2">
    <name type="scientific">Sarcoptes scabiei</name>
    <name type="common">Itch mite</name>
    <name type="synonym">Acarus scabiei</name>
    <dbReference type="NCBI Taxonomy" id="52283"/>
    <lineage>
        <taxon>Eukaryota</taxon>
        <taxon>Metazoa</taxon>
        <taxon>Ecdysozoa</taxon>
        <taxon>Arthropoda</taxon>
        <taxon>Chelicerata</taxon>
        <taxon>Arachnida</taxon>
        <taxon>Acari</taxon>
        <taxon>Acariformes</taxon>
        <taxon>Sarcoptiformes</taxon>
        <taxon>Astigmata</taxon>
        <taxon>Psoroptidia</taxon>
        <taxon>Sarcoptoidea</taxon>
        <taxon>Sarcoptidae</taxon>
        <taxon>Sarcoptinae</taxon>
        <taxon>Sarcoptes</taxon>
    </lineage>
</organism>
<keyword evidence="1" id="KW-1133">Transmembrane helix</keyword>
<evidence type="ECO:0000256" key="1">
    <source>
        <dbReference type="SAM" id="Phobius"/>
    </source>
</evidence>
<keyword evidence="1" id="KW-0472">Membrane</keyword>
<dbReference type="Proteomes" id="UP000070412">
    <property type="component" value="Unassembled WGS sequence"/>
</dbReference>
<dbReference type="EnsemblMetazoa" id="SSS_405s_mrna">
    <property type="protein sequence ID" value="KAF7489130.1"/>
    <property type="gene ID" value="SSS_405"/>
</dbReference>
<reference evidence="3" key="3">
    <citation type="submission" date="2022-06" db="UniProtKB">
        <authorList>
            <consortium name="EnsemblMetazoa"/>
        </authorList>
    </citation>
    <scope>IDENTIFICATION</scope>
</reference>
<accession>A0A834R2G9</accession>
<gene>
    <name evidence="2" type="ORF">SSS_405</name>
</gene>
<evidence type="ECO:0000313" key="3">
    <source>
        <dbReference type="EnsemblMetazoa" id="KAF7489130.1"/>
    </source>
</evidence>
<evidence type="ECO:0000313" key="4">
    <source>
        <dbReference type="Proteomes" id="UP000070412"/>
    </source>
</evidence>
<keyword evidence="1" id="KW-0812">Transmembrane</keyword>
<dbReference type="AlphaFoldDB" id="A0A834R2G9"/>
<dbReference type="EMBL" id="WVUK01000065">
    <property type="protein sequence ID" value="KAF7489130.1"/>
    <property type="molecule type" value="Genomic_DNA"/>
</dbReference>
<reference evidence="4" key="1">
    <citation type="journal article" date="2020" name="PLoS Negl. Trop. Dis.">
        <title>High-quality nuclear genome for Sarcoptes scabiei-A critical resource for a neglected parasite.</title>
        <authorList>
            <person name="Korhonen P.K."/>
            <person name="Gasser R.B."/>
            <person name="Ma G."/>
            <person name="Wang T."/>
            <person name="Stroehlein A.J."/>
            <person name="Young N.D."/>
            <person name="Ang C.S."/>
            <person name="Fernando D.D."/>
            <person name="Lu H.C."/>
            <person name="Taylor S."/>
            <person name="Reynolds S.L."/>
            <person name="Mofiz E."/>
            <person name="Najaraj S.H."/>
            <person name="Gowda H."/>
            <person name="Madugundu A."/>
            <person name="Renuse S."/>
            <person name="Holt D."/>
            <person name="Pandey A."/>
            <person name="Papenfuss A.T."/>
            <person name="Fischer K."/>
        </authorList>
    </citation>
    <scope>NUCLEOTIDE SEQUENCE [LARGE SCALE GENOMIC DNA]</scope>
</reference>
<proteinExistence type="predicted"/>
<feature type="transmembrane region" description="Helical" evidence="1">
    <location>
        <begin position="168"/>
        <end position="189"/>
    </location>
</feature>
<reference evidence="2" key="2">
    <citation type="submission" date="2020-01" db="EMBL/GenBank/DDBJ databases">
        <authorList>
            <person name="Korhonen P.K.K."/>
            <person name="Guangxu M.G."/>
            <person name="Wang T.W."/>
            <person name="Stroehlein A.J.S."/>
            <person name="Young N.D."/>
            <person name="Ang C.-S.A."/>
            <person name="Fernando D.W.F."/>
            <person name="Lu H.L."/>
            <person name="Taylor S.T."/>
            <person name="Ehtesham M.E.M."/>
            <person name="Najaraj S.H.N."/>
            <person name="Harsha G.H.G."/>
            <person name="Madugundu A.M."/>
            <person name="Renuse S.R."/>
            <person name="Holt D.H."/>
            <person name="Pandey A.P."/>
            <person name="Papenfuss A.P."/>
            <person name="Gasser R.B.G."/>
            <person name="Fischer K.F."/>
        </authorList>
    </citation>
    <scope>NUCLEOTIDE SEQUENCE</scope>
    <source>
        <strain evidence="2">SSS_KF_BRIS2020</strain>
    </source>
</reference>
<sequence length="203" mass="23935">MSRRAKSPRYISNAEDFFYLSCYMVENQAKIVADCESLGFKNLMLPVELNDRAEIYRKNILRLLKDIHFSKLPSFSKTFSKSTNVTCRYFGFHNNHHHLLLKIDYRGHFVIKTKLISSFMYVLVLFNEICYVKDNSMNCLEHKILGSEWIFIPKNRRLKFYNQDVQEAYLIIFFTIIVTTEIVGSTMFWDKVVGLVDSITPIE</sequence>
<protein>
    <submittedName>
        <fullName evidence="2 3">Uncharacterized protein</fullName>
    </submittedName>
</protein>
<keyword evidence="4" id="KW-1185">Reference proteome</keyword>
<name>A0A834R2G9_SARSC</name>